<gene>
    <name evidence="2" type="ORF">PBNK65E_000505200</name>
    <name evidence="4" type="ORF">PBNK65NY_000501700</name>
    <name evidence="3" type="ORF">PBSP11RLL_000502900</name>
</gene>
<reference evidence="4 5" key="1">
    <citation type="submission" date="2016-08" db="EMBL/GenBank/DDBJ databases">
        <authorList>
            <consortium name="Pathogen Informatics"/>
        </authorList>
    </citation>
    <scope>NUCLEOTIDE SEQUENCE</scope>
    <source>
        <strain evidence="4">NK65 ny</strain>
        <strain evidence="2 6">NK65e</strain>
        <strain evidence="3 5">SP11 RLL</strain>
    </source>
</reference>
<dbReference type="Proteomes" id="UP000219974">
    <property type="component" value="Unassembled WGS sequence"/>
</dbReference>
<feature type="transmembrane region" description="Helical" evidence="1">
    <location>
        <begin position="267"/>
        <end position="289"/>
    </location>
</feature>
<name>A0A1C6WB63_PLABE</name>
<evidence type="ECO:0000256" key="1">
    <source>
        <dbReference type="SAM" id="Phobius"/>
    </source>
</evidence>
<evidence type="ECO:0000313" key="5">
    <source>
        <dbReference type="Proteomes" id="UP000219974"/>
    </source>
</evidence>
<sequence length="314" mass="36802">MNDTLCLKFDVLRVYLPDDLNKTTSLNFDDNSDFKKYCPENDSGKNECNNNFDKITAGFLWLLEHCYSISQNRRYNENNTNAFFLYMISWFSYKLKQNSEHSSTKIKDFYTNQVNNSGKYNKFISDSSRYTDFKEFIDKRKDFLNINIKDMSKFYDAFKLLCNMYGNVAKNQIDDILLNNSNDFVKKYTELKDDNTIEDTVRSKIVSTLLTDYNNLKTKCKNCPSLREIKTTQDHVQISKDNSGEFSEQASAQTSRVISSSPIGNKFFTVLSIFSAIAFFLGISHKYSLFGFRKRAQKQYLREKIKNIKKRMNN</sequence>
<keyword evidence="1" id="KW-0472">Membrane</keyword>
<keyword evidence="1" id="KW-1133">Transmembrane helix</keyword>
<dbReference type="EMBL" id="FMIH01000111">
    <property type="protein sequence ID" value="SCL82666.1"/>
    <property type="molecule type" value="Genomic_DNA"/>
</dbReference>
<dbReference type="InterPro" id="IPR006477">
    <property type="entry name" value="Yir_bir_cir"/>
</dbReference>
<accession>A0A1C6WB63</accession>
<dbReference type="VEuPathDB" id="PlasmoDB:PBANKA_1040541"/>
<evidence type="ECO:0000313" key="3">
    <source>
        <dbReference type="EMBL" id="SCL82666.1"/>
    </source>
</evidence>
<dbReference type="NCBIfam" id="TIGR01590">
    <property type="entry name" value="yir-bir-cir_Pla"/>
    <property type="match status" value="1"/>
</dbReference>
<protein>
    <submittedName>
        <fullName evidence="4">Plasmodium variant antigen protein Cir/Yir/Bir, putative</fullName>
    </submittedName>
</protein>
<evidence type="ECO:0000313" key="6">
    <source>
        <dbReference type="Proteomes" id="UP000220214"/>
    </source>
</evidence>
<dbReference type="EMBL" id="FMIE01000111">
    <property type="protein sequence ID" value="SCL83946.1"/>
    <property type="molecule type" value="Genomic_DNA"/>
</dbReference>
<proteinExistence type="predicted"/>
<organism evidence="4">
    <name type="scientific">Plasmodium berghei</name>
    <dbReference type="NCBI Taxonomy" id="5821"/>
    <lineage>
        <taxon>Eukaryota</taxon>
        <taxon>Sar</taxon>
        <taxon>Alveolata</taxon>
        <taxon>Apicomplexa</taxon>
        <taxon>Aconoidasida</taxon>
        <taxon>Haemosporida</taxon>
        <taxon>Plasmodiidae</taxon>
        <taxon>Plasmodium</taxon>
        <taxon>Plasmodium (Vinckeia)</taxon>
    </lineage>
</organism>
<dbReference type="EMBL" id="FLVA01000134">
    <property type="protein sequence ID" value="SBW38216.1"/>
    <property type="molecule type" value="Genomic_DNA"/>
</dbReference>
<dbReference type="AlphaFoldDB" id="A0A1C6WB63"/>
<evidence type="ECO:0000313" key="4">
    <source>
        <dbReference type="EMBL" id="SCL83946.1"/>
    </source>
</evidence>
<evidence type="ECO:0000313" key="2">
    <source>
        <dbReference type="EMBL" id="SBW38216.1"/>
    </source>
</evidence>
<dbReference type="Pfam" id="PF06022">
    <property type="entry name" value="Cir_Bir_Yir"/>
    <property type="match status" value="1"/>
</dbReference>
<dbReference type="Proteomes" id="UP000516480">
    <property type="component" value="Unassembled WGS sequence"/>
</dbReference>
<dbReference type="Proteomes" id="UP000220214">
    <property type="component" value="Unassembled WGS sequence"/>
</dbReference>
<keyword evidence="1" id="KW-0812">Transmembrane</keyword>